<evidence type="ECO:0000256" key="1">
    <source>
        <dbReference type="SAM" id="Phobius"/>
    </source>
</evidence>
<reference evidence="2 3" key="1">
    <citation type="submission" date="2016-09" db="EMBL/GenBank/DDBJ databases">
        <title>Draft genome sequence for the type strain of Desulfuribacillus alkaliarsenatis AHT28, an obligately anaerobic, sulfidogenic bacterium isolated from Russian soda lake sediments.</title>
        <authorList>
            <person name="Abin C.A."/>
            <person name="Hollibaugh J.T."/>
        </authorList>
    </citation>
    <scope>NUCLEOTIDE SEQUENCE [LARGE SCALE GENOMIC DNA]</scope>
    <source>
        <strain evidence="2 3">AHT28</strain>
    </source>
</reference>
<dbReference type="STRING" id="766136.BHF68_00755"/>
<dbReference type="AlphaFoldDB" id="A0A1E5G4Z4"/>
<keyword evidence="3" id="KW-1185">Reference proteome</keyword>
<keyword evidence="1" id="KW-0472">Membrane</keyword>
<proteinExistence type="predicted"/>
<evidence type="ECO:0000313" key="3">
    <source>
        <dbReference type="Proteomes" id="UP000094296"/>
    </source>
</evidence>
<comment type="caution">
    <text evidence="2">The sequence shown here is derived from an EMBL/GenBank/DDBJ whole genome shotgun (WGS) entry which is preliminary data.</text>
</comment>
<gene>
    <name evidence="2" type="ORF">BHF68_00755</name>
</gene>
<keyword evidence="1" id="KW-0812">Transmembrane</keyword>
<feature type="transmembrane region" description="Helical" evidence="1">
    <location>
        <begin position="12"/>
        <end position="29"/>
    </location>
</feature>
<evidence type="ECO:0000313" key="2">
    <source>
        <dbReference type="EMBL" id="OEF98248.1"/>
    </source>
</evidence>
<dbReference type="Proteomes" id="UP000094296">
    <property type="component" value="Unassembled WGS sequence"/>
</dbReference>
<organism evidence="2 3">
    <name type="scientific">Desulfuribacillus alkaliarsenatis</name>
    <dbReference type="NCBI Taxonomy" id="766136"/>
    <lineage>
        <taxon>Bacteria</taxon>
        <taxon>Bacillati</taxon>
        <taxon>Bacillota</taxon>
        <taxon>Desulfuribacillia</taxon>
        <taxon>Desulfuribacillales</taxon>
        <taxon>Desulfuribacillaceae</taxon>
        <taxon>Desulfuribacillus</taxon>
    </lineage>
</organism>
<dbReference type="RefSeq" id="WP_069641740.1">
    <property type="nucleotide sequence ID" value="NZ_MIJE01000001.1"/>
</dbReference>
<dbReference type="EMBL" id="MIJE01000001">
    <property type="protein sequence ID" value="OEF98248.1"/>
    <property type="molecule type" value="Genomic_DNA"/>
</dbReference>
<protein>
    <submittedName>
        <fullName evidence="2">Uncharacterized protein</fullName>
    </submittedName>
</protein>
<keyword evidence="1" id="KW-1133">Transmembrane helix</keyword>
<name>A0A1E5G4Z4_9FIRM</name>
<sequence>MITTRRHFIKAAMSFVVIAYIELLTTLPANRYKPSEVLEEVSTEQHLNPQQRLYDYEMNTYISSFGEMKHISCVDCFELNDYLLRDLA</sequence>
<accession>A0A1E5G4Z4</accession>